<comment type="caution">
    <text evidence="1">The sequence shown here is derived from an EMBL/GenBank/DDBJ whole genome shotgun (WGS) entry which is preliminary data.</text>
</comment>
<evidence type="ECO:0000313" key="1">
    <source>
        <dbReference type="EMBL" id="TNN56306.1"/>
    </source>
</evidence>
<gene>
    <name evidence="1" type="ORF">EYF80_033512</name>
</gene>
<sequence length="68" mass="7501">MKADSLVKFSDVAAMVTLDDGEQRLVNGEEHRLVDGGAQVVEGQQLERAQHQYDVVRVADEPLPLAQQ</sequence>
<evidence type="ECO:0000313" key="2">
    <source>
        <dbReference type="Proteomes" id="UP000314294"/>
    </source>
</evidence>
<proteinExistence type="predicted"/>
<organism evidence="1 2">
    <name type="scientific">Liparis tanakae</name>
    <name type="common">Tanaka's snailfish</name>
    <dbReference type="NCBI Taxonomy" id="230148"/>
    <lineage>
        <taxon>Eukaryota</taxon>
        <taxon>Metazoa</taxon>
        <taxon>Chordata</taxon>
        <taxon>Craniata</taxon>
        <taxon>Vertebrata</taxon>
        <taxon>Euteleostomi</taxon>
        <taxon>Actinopterygii</taxon>
        <taxon>Neopterygii</taxon>
        <taxon>Teleostei</taxon>
        <taxon>Neoteleostei</taxon>
        <taxon>Acanthomorphata</taxon>
        <taxon>Eupercaria</taxon>
        <taxon>Perciformes</taxon>
        <taxon>Cottioidei</taxon>
        <taxon>Cottales</taxon>
        <taxon>Liparidae</taxon>
        <taxon>Liparis</taxon>
    </lineage>
</organism>
<name>A0A4Z2GS53_9TELE</name>
<dbReference type="AlphaFoldDB" id="A0A4Z2GS53"/>
<reference evidence="1 2" key="1">
    <citation type="submission" date="2019-03" db="EMBL/GenBank/DDBJ databases">
        <title>First draft genome of Liparis tanakae, snailfish: a comprehensive survey of snailfish specific genes.</title>
        <authorList>
            <person name="Kim W."/>
            <person name="Song I."/>
            <person name="Jeong J.-H."/>
            <person name="Kim D."/>
            <person name="Kim S."/>
            <person name="Ryu S."/>
            <person name="Song J.Y."/>
            <person name="Lee S.K."/>
        </authorList>
    </citation>
    <scope>NUCLEOTIDE SEQUENCE [LARGE SCALE GENOMIC DNA]</scope>
    <source>
        <tissue evidence="1">Muscle</tissue>
    </source>
</reference>
<keyword evidence="2" id="KW-1185">Reference proteome</keyword>
<dbReference type="EMBL" id="SRLO01000432">
    <property type="protein sequence ID" value="TNN56306.1"/>
    <property type="molecule type" value="Genomic_DNA"/>
</dbReference>
<protein>
    <submittedName>
        <fullName evidence="1">Uncharacterized protein</fullName>
    </submittedName>
</protein>
<dbReference type="Proteomes" id="UP000314294">
    <property type="component" value="Unassembled WGS sequence"/>
</dbReference>
<accession>A0A4Z2GS53</accession>